<organism evidence="2 3">
    <name type="scientific">Meganyctiphanes norvegica</name>
    <name type="common">Northern krill</name>
    <name type="synonym">Thysanopoda norvegica</name>
    <dbReference type="NCBI Taxonomy" id="48144"/>
    <lineage>
        <taxon>Eukaryota</taxon>
        <taxon>Metazoa</taxon>
        <taxon>Ecdysozoa</taxon>
        <taxon>Arthropoda</taxon>
        <taxon>Crustacea</taxon>
        <taxon>Multicrustacea</taxon>
        <taxon>Malacostraca</taxon>
        <taxon>Eumalacostraca</taxon>
        <taxon>Eucarida</taxon>
        <taxon>Euphausiacea</taxon>
        <taxon>Euphausiidae</taxon>
        <taxon>Meganyctiphanes</taxon>
    </lineage>
</organism>
<sequence>MCAGLLASVCASFLVVTTTNSHNFILRSGPLHLVAVPLILLLVSPAASQEQEQLHDEILFEETFPENYDEDVQLVQEEPIVWHQPPGLSSNSRRHKNSNRAAARLRSHGGNKEDQLLPGGDVRPLLESSVRRNIEAVVKAAGVPQPRLGIPVTLDPLIANSQLKYVHEGDLLRLRLVLDNVTLEGFKTLTVQEVSFGEPVSPDDNHAMADLPPGLSPEHRHHHRKHRRHARNNYYDTHEDDDDDDVQYADYEENWNAYKYEDWETLSMARAPLNEDDEGKHPSSLYTGVHTPSTSTGVIRVAFRSLVVRAQYVVRGSAGGFLTFREGGDLTLTLPKVFLTSRVNLTLPDHRNNEGYWTMPSRHGRVRVLWARSDMSTAKPELLLQPRVYPPEWVRQQVQSKLEELSSDLNHGHGSVRHLLRRWGKLLKRIIHRAARELTHEDH</sequence>
<name>A0AAV2QRZ5_MEGNR</name>
<proteinExistence type="predicted"/>
<feature type="compositionally biased region" description="Basic residues" evidence="1">
    <location>
        <begin position="219"/>
        <end position="231"/>
    </location>
</feature>
<dbReference type="AlphaFoldDB" id="A0AAV2QRZ5"/>
<dbReference type="EMBL" id="CAXKWB010008977">
    <property type="protein sequence ID" value="CAL4093228.1"/>
    <property type="molecule type" value="Genomic_DNA"/>
</dbReference>
<feature type="compositionally biased region" description="Basic residues" evidence="1">
    <location>
        <begin position="92"/>
        <end position="109"/>
    </location>
</feature>
<feature type="region of interest" description="Disordered" evidence="1">
    <location>
        <begin position="83"/>
        <end position="120"/>
    </location>
</feature>
<accession>A0AAV2QRZ5</accession>
<dbReference type="Proteomes" id="UP001497623">
    <property type="component" value="Unassembled WGS sequence"/>
</dbReference>
<comment type="caution">
    <text evidence="2">The sequence shown here is derived from an EMBL/GenBank/DDBJ whole genome shotgun (WGS) entry which is preliminary data.</text>
</comment>
<gene>
    <name evidence="2" type="ORF">MNOR_LOCUS14755</name>
</gene>
<protein>
    <submittedName>
        <fullName evidence="2">Uncharacterized protein</fullName>
    </submittedName>
</protein>
<reference evidence="2 3" key="1">
    <citation type="submission" date="2024-05" db="EMBL/GenBank/DDBJ databases">
        <authorList>
            <person name="Wallberg A."/>
        </authorList>
    </citation>
    <scope>NUCLEOTIDE SEQUENCE [LARGE SCALE GENOMIC DNA]</scope>
</reference>
<evidence type="ECO:0000313" key="2">
    <source>
        <dbReference type="EMBL" id="CAL4093228.1"/>
    </source>
</evidence>
<keyword evidence="3" id="KW-1185">Reference proteome</keyword>
<evidence type="ECO:0000313" key="3">
    <source>
        <dbReference type="Proteomes" id="UP001497623"/>
    </source>
</evidence>
<evidence type="ECO:0000256" key="1">
    <source>
        <dbReference type="SAM" id="MobiDB-lite"/>
    </source>
</evidence>
<feature type="region of interest" description="Disordered" evidence="1">
    <location>
        <begin position="200"/>
        <end position="244"/>
    </location>
</feature>